<feature type="transmembrane region" description="Helical" evidence="1">
    <location>
        <begin position="36"/>
        <end position="54"/>
    </location>
</feature>
<reference evidence="2" key="1">
    <citation type="journal article" date="2021" name="Proc. Natl. Acad. Sci. U.S.A.">
        <title>A Catalog of Tens of Thousands of Viruses from Human Metagenomes Reveals Hidden Associations with Chronic Diseases.</title>
        <authorList>
            <person name="Tisza M.J."/>
            <person name="Buck C.B."/>
        </authorList>
    </citation>
    <scope>NUCLEOTIDE SEQUENCE</scope>
    <source>
        <strain evidence="2">CtHip2</strain>
    </source>
</reference>
<keyword evidence="1" id="KW-0812">Transmembrane</keyword>
<organism evidence="2">
    <name type="scientific">Siphoviridae sp. ctHip2</name>
    <dbReference type="NCBI Taxonomy" id="2827830"/>
    <lineage>
        <taxon>Viruses</taxon>
        <taxon>Duplodnaviria</taxon>
        <taxon>Heunggongvirae</taxon>
        <taxon>Uroviricota</taxon>
        <taxon>Caudoviricetes</taxon>
    </lineage>
</organism>
<proteinExistence type="predicted"/>
<evidence type="ECO:0000256" key="1">
    <source>
        <dbReference type="SAM" id="Phobius"/>
    </source>
</evidence>
<keyword evidence="1" id="KW-1133">Transmembrane helix</keyword>
<name>A0A8S5RW30_9CAUD</name>
<dbReference type="EMBL" id="BK032497">
    <property type="protein sequence ID" value="DAF42817.1"/>
    <property type="molecule type" value="Genomic_DNA"/>
</dbReference>
<feature type="transmembrane region" description="Helical" evidence="1">
    <location>
        <begin position="6"/>
        <end position="24"/>
    </location>
</feature>
<protein>
    <submittedName>
        <fullName evidence="2">Uncharacterized protein</fullName>
    </submittedName>
</protein>
<feature type="transmembrane region" description="Helical" evidence="1">
    <location>
        <begin position="60"/>
        <end position="76"/>
    </location>
</feature>
<accession>A0A8S5RW30</accession>
<evidence type="ECO:0000313" key="2">
    <source>
        <dbReference type="EMBL" id="DAF42817.1"/>
    </source>
</evidence>
<keyword evidence="1" id="KW-0472">Membrane</keyword>
<sequence length="86" mass="9951">MLTFIISTSAMAIAIGYTGFKIYWIQTHEKNWGHTIAHSLLDAVIALVTFIWYMGEQNKSFIFSLIVLLLVGWFIAKSANKLYWEY</sequence>